<dbReference type="Gene3D" id="3.20.20.140">
    <property type="entry name" value="Metal-dependent hydrolases"/>
    <property type="match status" value="1"/>
</dbReference>
<dbReference type="GO" id="GO:0016810">
    <property type="term" value="F:hydrolase activity, acting on carbon-nitrogen (but not peptide) bonds"/>
    <property type="evidence" value="ECO:0007669"/>
    <property type="project" value="InterPro"/>
</dbReference>
<dbReference type="PANTHER" id="PTHR22642">
    <property type="entry name" value="IMIDAZOLONEPROPIONASE"/>
    <property type="match status" value="1"/>
</dbReference>
<organism evidence="2 3">
    <name type="scientific">Sinanaerobacter chloroacetimidivorans</name>
    <dbReference type="NCBI Taxonomy" id="2818044"/>
    <lineage>
        <taxon>Bacteria</taxon>
        <taxon>Bacillati</taxon>
        <taxon>Bacillota</taxon>
        <taxon>Clostridia</taxon>
        <taxon>Peptostreptococcales</taxon>
        <taxon>Anaerovoracaceae</taxon>
        <taxon>Sinanaerobacter</taxon>
    </lineage>
</organism>
<evidence type="ECO:0000259" key="1">
    <source>
        <dbReference type="Pfam" id="PF07969"/>
    </source>
</evidence>
<feature type="domain" description="Amidohydrolase 3" evidence="1">
    <location>
        <begin position="51"/>
        <end position="541"/>
    </location>
</feature>
<proteinExistence type="predicted"/>
<evidence type="ECO:0000313" key="2">
    <source>
        <dbReference type="EMBL" id="MBR0597446.1"/>
    </source>
</evidence>
<dbReference type="CDD" id="cd01300">
    <property type="entry name" value="YtcJ_like"/>
    <property type="match status" value="1"/>
</dbReference>
<gene>
    <name evidence="2" type="ORF">KCX82_06155</name>
</gene>
<dbReference type="InterPro" id="IPR011059">
    <property type="entry name" value="Metal-dep_hydrolase_composite"/>
</dbReference>
<sequence length="544" mass="61298">MKADIILKSDAIFTGLEGQPFKGSMAIAGKNIVYVGREEVPASWIQDETKVFELGSRLIVPGLSETHMHYLLSATILSKYCCNLVDTKSEEECVELMKDFREKNPNLDKLIGFGWFPINWTESKVPHALPSKESLDAVFPDISVYLLMADCHTFWCNTKALKICNITKDMEYSFGYLGLGEDEEPNGILSELELMAPCFNQFYDFPDDISEDMQMNLLNELAKQGLTSFTDVAECTVLSGDSQDLKKIKLMERKGKLTIRANVYPSLGITGDLSLQKAMRRNYSSDMVKIPGLKQFFDGVTSTYSACLIEPYRDKPETEGRMNYDETIFDHCIVEANQAGFGIKIHCIGDYAVRKGLDIFEHSKNVNPNYMQCRNSIEHIESIHYNDIPRFRQLNVTASVQPVHLPLDANEKIDRIGMERCEYEWPFRSMIDMGLNLAFGSDSPVSGLNPYENIYTAVTRKDLDGADTGVNPQEKITVAEALRAYTYGSAYSHNREDELGTLEVGKLADVTVIDRNLFDIPEEEIKDCKASLTIVNGKVVYSDL</sequence>
<dbReference type="Gene3D" id="3.10.310.70">
    <property type="match status" value="1"/>
</dbReference>
<reference evidence="2" key="1">
    <citation type="submission" date="2021-04" db="EMBL/GenBank/DDBJ databases">
        <title>Sinoanaerobacter chloroacetimidivorans sp. nov., an obligate anaerobic bacterium isolated from anaerobic sludge.</title>
        <authorList>
            <person name="Bao Y."/>
        </authorList>
    </citation>
    <scope>NUCLEOTIDE SEQUENCE</scope>
    <source>
        <strain evidence="2">BAD-6</strain>
    </source>
</reference>
<reference evidence="2" key="2">
    <citation type="submission" date="2021-04" db="EMBL/GenBank/DDBJ databases">
        <authorList>
            <person name="Liu J."/>
        </authorList>
    </citation>
    <scope>NUCLEOTIDE SEQUENCE</scope>
    <source>
        <strain evidence="2">BAD-6</strain>
    </source>
</reference>
<dbReference type="Gene3D" id="2.30.40.10">
    <property type="entry name" value="Urease, subunit C, domain 1"/>
    <property type="match status" value="1"/>
</dbReference>
<dbReference type="AlphaFoldDB" id="A0A8J8B1A3"/>
<comment type="caution">
    <text evidence="2">The sequence shown here is derived from an EMBL/GenBank/DDBJ whole genome shotgun (WGS) entry which is preliminary data.</text>
</comment>
<accession>A0A8J8B1A3</accession>
<evidence type="ECO:0000313" key="3">
    <source>
        <dbReference type="Proteomes" id="UP000675664"/>
    </source>
</evidence>
<dbReference type="InterPro" id="IPR032466">
    <property type="entry name" value="Metal_Hydrolase"/>
</dbReference>
<dbReference type="RefSeq" id="WP_227017577.1">
    <property type="nucleotide sequence ID" value="NZ_JAGSND010000003.1"/>
</dbReference>
<dbReference type="SUPFAM" id="SSF51338">
    <property type="entry name" value="Composite domain of metallo-dependent hydrolases"/>
    <property type="match status" value="1"/>
</dbReference>
<dbReference type="Proteomes" id="UP000675664">
    <property type="component" value="Unassembled WGS sequence"/>
</dbReference>
<dbReference type="SUPFAM" id="SSF51556">
    <property type="entry name" value="Metallo-dependent hydrolases"/>
    <property type="match status" value="1"/>
</dbReference>
<dbReference type="InterPro" id="IPR033932">
    <property type="entry name" value="YtcJ-like"/>
</dbReference>
<dbReference type="PANTHER" id="PTHR22642:SF2">
    <property type="entry name" value="PROTEIN LONG AFTER FAR-RED 3"/>
    <property type="match status" value="1"/>
</dbReference>
<name>A0A8J8B1A3_9FIRM</name>
<protein>
    <submittedName>
        <fullName evidence="2">Amidohydrolase</fullName>
    </submittedName>
</protein>
<dbReference type="InterPro" id="IPR013108">
    <property type="entry name" value="Amidohydro_3"/>
</dbReference>
<dbReference type="EMBL" id="JAGSND010000003">
    <property type="protein sequence ID" value="MBR0597446.1"/>
    <property type="molecule type" value="Genomic_DNA"/>
</dbReference>
<keyword evidence="3" id="KW-1185">Reference proteome</keyword>
<dbReference type="Pfam" id="PF07969">
    <property type="entry name" value="Amidohydro_3"/>
    <property type="match status" value="1"/>
</dbReference>